<feature type="transmembrane region" description="Helical" evidence="8">
    <location>
        <begin position="707"/>
        <end position="728"/>
    </location>
</feature>
<evidence type="ECO:0000256" key="3">
    <source>
        <dbReference type="ARBA" id="ARBA00022679"/>
    </source>
</evidence>
<protein>
    <recommendedName>
        <fullName evidence="11">Glycosyltransferase 2-like domain-containing protein</fullName>
    </recommendedName>
</protein>
<dbReference type="GO" id="GO:0016020">
    <property type="term" value="C:membrane"/>
    <property type="evidence" value="ECO:0007669"/>
    <property type="project" value="UniProtKB-SubCell"/>
</dbReference>
<keyword evidence="3" id="KW-0808">Transferase</keyword>
<dbReference type="Gene3D" id="3.90.550.10">
    <property type="entry name" value="Spore Coat Polysaccharide Biosynthesis Protein SpsA, Chain A"/>
    <property type="match status" value="1"/>
</dbReference>
<organism evidence="9 10">
    <name type="scientific">Mixia osmundae (strain CBS 9802 / IAM 14324 / JCM 22182 / KY 12970)</name>
    <dbReference type="NCBI Taxonomy" id="764103"/>
    <lineage>
        <taxon>Eukaryota</taxon>
        <taxon>Fungi</taxon>
        <taxon>Dikarya</taxon>
        <taxon>Basidiomycota</taxon>
        <taxon>Pucciniomycotina</taxon>
        <taxon>Mixiomycetes</taxon>
        <taxon>Mixiales</taxon>
        <taxon>Mixiaceae</taxon>
        <taxon>Mixia</taxon>
    </lineage>
</organism>
<evidence type="ECO:0000256" key="8">
    <source>
        <dbReference type="SAM" id="Phobius"/>
    </source>
</evidence>
<dbReference type="SUPFAM" id="SSF53448">
    <property type="entry name" value="Nucleotide-diphospho-sugar transferases"/>
    <property type="match status" value="1"/>
</dbReference>
<reference evidence="9 10" key="2">
    <citation type="journal article" date="2012" name="Open Biol.">
        <title>Characteristics of nucleosomes and linker DNA regions on the genome of the basidiomycete Mixia osmundae revealed by mono- and dinucleosome mapping.</title>
        <authorList>
            <person name="Nishida H."/>
            <person name="Kondo S."/>
            <person name="Matsumoto T."/>
            <person name="Suzuki Y."/>
            <person name="Yoshikawa H."/>
            <person name="Taylor T.D."/>
            <person name="Sugiyama J."/>
        </authorList>
    </citation>
    <scope>NUCLEOTIDE SEQUENCE [LARGE SCALE GENOMIC DNA]</scope>
    <source>
        <strain evidence="10">CBS 9802 / IAM 14324 / JCM 22182 / KY 12970</strain>
    </source>
</reference>
<dbReference type="EMBL" id="BABT02000035">
    <property type="protein sequence ID" value="GAA94458.1"/>
    <property type="molecule type" value="Genomic_DNA"/>
</dbReference>
<dbReference type="eggNOG" id="ENOG502QVIM">
    <property type="taxonomic scope" value="Eukaryota"/>
</dbReference>
<evidence type="ECO:0000256" key="1">
    <source>
        <dbReference type="ARBA" id="ARBA00004141"/>
    </source>
</evidence>
<feature type="transmembrane region" description="Helical" evidence="8">
    <location>
        <begin position="914"/>
        <end position="935"/>
    </location>
</feature>
<dbReference type="InterPro" id="IPR029044">
    <property type="entry name" value="Nucleotide-diphossugar_trans"/>
</dbReference>
<dbReference type="STRING" id="764103.G7DV48"/>
<comment type="subcellular location">
    <subcellularLocation>
        <location evidence="1">Membrane</location>
        <topology evidence="1">Multi-pass membrane protein</topology>
    </subcellularLocation>
</comment>
<keyword evidence="4 8" id="KW-0812">Transmembrane</keyword>
<feature type="transmembrane region" description="Helical" evidence="8">
    <location>
        <begin position="337"/>
        <end position="358"/>
    </location>
</feature>
<dbReference type="Proteomes" id="UP000009131">
    <property type="component" value="Unassembled WGS sequence"/>
</dbReference>
<dbReference type="PANTHER" id="PTHR43867:SF2">
    <property type="entry name" value="CELLULOSE SYNTHASE CATALYTIC SUBUNIT A [UDP-FORMING]"/>
    <property type="match status" value="1"/>
</dbReference>
<dbReference type="OrthoDB" id="72851at2759"/>
<gene>
    <name evidence="9" type="primary">Mo01110</name>
    <name evidence="9" type="ORF">E5Q_01110</name>
</gene>
<sequence length="941" mass="103976">MPASRQNKGHHRRESASLSLSASGSSASRFFTPDEHDRDLTQQLHAATVADQSRSMLASPHHRLPRVQPPSAETTEPVVYGRALAEPESAASPALAVRPPTRPHPEAKSSTGEIRFKVSNDTRGGRAIYRAGSPVSAPEPAARPPMPASRFSEDDEQPKISFASLSQRRESLVRAEDYMPDLASQYANRSIAVGHAPPRANSITFVPSLETALSDDGKTDSPEEHDLSNGALDFDRMKRLLRHESHAGLPIFLKEGHRLSAMPADEKRDRTMGGKALLSSKEWKEALQINHGGIPQKLFNDEKALRRSSVDHYLGIKQAGPEVLQEQDEAASSIRRILLAISPITAIVAQLAAVFYLSMRLRFLISASEATGRLYLSAWLFFAFELVFALFGGVYMLRTTYKRCFRMTQRLSLRGEMSLPTVDVLVLCTGEDDQLAMDAAIAACKLDWPVDRLRVLLIDDAGSMALQVRANKYAEHRALHLTYHRRVKTKPMSRRHAKASAINFGLTETRMHGRIAGEYVMVLSASSLPDPSILRASIAHMVQNQQISLVTSETSIYNLSTPVSQSLSCFINSMEPEERASTGYVLRRTTLDNIGGFPTGSAFEDDCLSSLIQGKGLTVQHLDQTLTHSLVPESYAEHVRQRMQTTTGHLRTAKRLGFFVRNARIADMTFAQRFSKLCFALAPLTSILALLATIALPVSLYLGQFTVTVLTVGELNFLLRSLFVSVLAERLHDLCFSLSSGQPTMRRKLQSLAFVASYDLIALFRALKPASKVYLITQDESVARQGPSERDVKARLPLHLRSYNVLFRGFAWIQLVIFAGVLSSVIYACATAISAYADGSRTLHQTGLLLLLTALWPSMIWINVLAGCWAPISYIIFPPTTPSRERLIHRDPITGIATPICKAGRVRPLAERKLSEYFVCGLSTAFVIVTFVLSCTNLDIQ</sequence>
<dbReference type="PANTHER" id="PTHR43867">
    <property type="entry name" value="CELLULOSE SYNTHASE CATALYTIC SUBUNIT A [UDP-FORMING]"/>
    <property type="match status" value="1"/>
</dbReference>
<feature type="transmembrane region" description="Helical" evidence="8">
    <location>
        <begin position="848"/>
        <end position="877"/>
    </location>
</feature>
<reference evidence="9 10" key="1">
    <citation type="journal article" date="2011" name="J. Gen. Appl. Microbiol.">
        <title>Draft genome sequencing of the enigmatic basidiomycete Mixia osmundae.</title>
        <authorList>
            <person name="Nishida H."/>
            <person name="Nagatsuka Y."/>
            <person name="Sugiyama J."/>
        </authorList>
    </citation>
    <scope>NUCLEOTIDE SEQUENCE [LARGE SCALE GENOMIC DNA]</scope>
    <source>
        <strain evidence="10">CBS 9802 / IAM 14324 / JCM 22182 / KY 12970</strain>
    </source>
</reference>
<dbReference type="AlphaFoldDB" id="G7DV48"/>
<dbReference type="InterPro" id="IPR050321">
    <property type="entry name" value="Glycosyltr_2/OpgH_subfam"/>
</dbReference>
<dbReference type="OMA" id="PICKAGR"/>
<evidence type="ECO:0000256" key="7">
    <source>
        <dbReference type="SAM" id="MobiDB-lite"/>
    </source>
</evidence>
<keyword evidence="5 8" id="KW-1133">Transmembrane helix</keyword>
<evidence type="ECO:0000313" key="10">
    <source>
        <dbReference type="Proteomes" id="UP000009131"/>
    </source>
</evidence>
<evidence type="ECO:0000256" key="2">
    <source>
        <dbReference type="ARBA" id="ARBA00022676"/>
    </source>
</evidence>
<evidence type="ECO:0000256" key="5">
    <source>
        <dbReference type="ARBA" id="ARBA00022989"/>
    </source>
</evidence>
<keyword evidence="6 8" id="KW-0472">Membrane</keyword>
<accession>G7DV48</accession>
<feature type="region of interest" description="Disordered" evidence="7">
    <location>
        <begin position="129"/>
        <end position="157"/>
    </location>
</feature>
<evidence type="ECO:0000256" key="4">
    <source>
        <dbReference type="ARBA" id="ARBA00022692"/>
    </source>
</evidence>
<feature type="transmembrane region" description="Helical" evidence="8">
    <location>
        <begin position="677"/>
        <end position="701"/>
    </location>
</feature>
<keyword evidence="2" id="KW-0328">Glycosyltransferase</keyword>
<feature type="compositionally biased region" description="Polar residues" evidence="7">
    <location>
        <begin position="41"/>
        <end position="56"/>
    </location>
</feature>
<dbReference type="InParanoid" id="G7DV48"/>
<evidence type="ECO:0008006" key="11">
    <source>
        <dbReference type="Google" id="ProtNLM"/>
    </source>
</evidence>
<evidence type="ECO:0000313" key="9">
    <source>
        <dbReference type="EMBL" id="GAA94458.1"/>
    </source>
</evidence>
<feature type="region of interest" description="Disordered" evidence="7">
    <location>
        <begin position="1"/>
        <end position="111"/>
    </location>
</feature>
<evidence type="ECO:0000256" key="6">
    <source>
        <dbReference type="ARBA" id="ARBA00023136"/>
    </source>
</evidence>
<dbReference type="RefSeq" id="XP_014564895.1">
    <property type="nucleotide sequence ID" value="XM_014709409.1"/>
</dbReference>
<feature type="compositionally biased region" description="Low complexity" evidence="7">
    <location>
        <begin position="83"/>
        <end position="96"/>
    </location>
</feature>
<dbReference type="HOGENOM" id="CLU_311922_0_0_1"/>
<feature type="transmembrane region" description="Helical" evidence="8">
    <location>
        <begin position="810"/>
        <end position="836"/>
    </location>
</feature>
<feature type="compositionally biased region" description="Low complexity" evidence="7">
    <location>
        <begin position="16"/>
        <end position="28"/>
    </location>
</feature>
<dbReference type="GO" id="GO:0016757">
    <property type="term" value="F:glycosyltransferase activity"/>
    <property type="evidence" value="ECO:0007669"/>
    <property type="project" value="UniProtKB-KW"/>
</dbReference>
<name>G7DV48_MIXOS</name>
<comment type="caution">
    <text evidence="9">The sequence shown here is derived from an EMBL/GenBank/DDBJ whole genome shotgun (WGS) entry which is preliminary data.</text>
</comment>
<proteinExistence type="predicted"/>
<keyword evidence="10" id="KW-1185">Reference proteome</keyword>
<feature type="transmembrane region" description="Helical" evidence="8">
    <location>
        <begin position="378"/>
        <end position="397"/>
    </location>
</feature>